<dbReference type="PANTHER" id="PTHR34853:SF1">
    <property type="entry name" value="LIPASE 5"/>
    <property type="match status" value="1"/>
</dbReference>
<keyword evidence="3" id="KW-1185">Reference proteome</keyword>
<sequence>MRLTFLSVLLLFVQIIYAQPSSNSGVEILYEYSLEQIKPIIDGNEHYQPFSKYVKNGIKAYKVICESSVHGRKVLLSGSILIPSNENNPKVVIFCHGTQFDQNVSSTWNSPFHIEALPALNGYITLIPDYFGYGVSEGEVPTYFDKHKSIVHLQDFIEGSLALLEAQSISYSQEINLIGFSQGGHLALSFAEILKNDSFMNIPVRNIISIGGPTDIVRNFRYIIGQDSFIKSGYLSYIIGVHNYYHWDMNLSNIFRPPYDQFIADFVKGKTKISELNEKTPNQMDAFFQPAFRNENSHLFKRAMKFLNKNSVKPFKINIPLTFVHSRSDEDVPFEFVNNFYLKIRQLNKGNQKISLLEVSGDHITSGLFGMGEAMDVLDCR</sequence>
<protein>
    <submittedName>
        <fullName evidence="2">Alpha/beta hydrolase</fullName>
    </submittedName>
</protein>
<evidence type="ECO:0000313" key="3">
    <source>
        <dbReference type="Proteomes" id="UP001172082"/>
    </source>
</evidence>
<reference evidence="2" key="1">
    <citation type="submission" date="2023-06" db="EMBL/GenBank/DDBJ databases">
        <title>Genomic of Parafulvivirga corallium.</title>
        <authorList>
            <person name="Wang G."/>
        </authorList>
    </citation>
    <scope>NUCLEOTIDE SEQUENCE</scope>
    <source>
        <strain evidence="2">BMA10</strain>
    </source>
</reference>
<evidence type="ECO:0000256" key="1">
    <source>
        <dbReference type="SAM" id="SignalP"/>
    </source>
</evidence>
<name>A0ABT8KPS6_9BACT</name>
<dbReference type="InterPro" id="IPR029058">
    <property type="entry name" value="AB_hydrolase_fold"/>
</dbReference>
<evidence type="ECO:0000313" key="2">
    <source>
        <dbReference type="EMBL" id="MDN5201693.1"/>
    </source>
</evidence>
<keyword evidence="1" id="KW-0732">Signal</keyword>
<dbReference type="Pfam" id="PF02089">
    <property type="entry name" value="Palm_thioest"/>
    <property type="match status" value="1"/>
</dbReference>
<dbReference type="SUPFAM" id="SSF53474">
    <property type="entry name" value="alpha/beta-Hydrolases"/>
    <property type="match status" value="1"/>
</dbReference>
<proteinExistence type="predicted"/>
<dbReference type="EMBL" id="JAUJEA010000003">
    <property type="protein sequence ID" value="MDN5201693.1"/>
    <property type="molecule type" value="Genomic_DNA"/>
</dbReference>
<dbReference type="Proteomes" id="UP001172082">
    <property type="component" value="Unassembled WGS sequence"/>
</dbReference>
<comment type="caution">
    <text evidence="2">The sequence shown here is derived from an EMBL/GenBank/DDBJ whole genome shotgun (WGS) entry which is preliminary data.</text>
</comment>
<feature type="signal peptide" evidence="1">
    <location>
        <begin position="1"/>
        <end position="18"/>
    </location>
</feature>
<dbReference type="PANTHER" id="PTHR34853">
    <property type="match status" value="1"/>
</dbReference>
<dbReference type="RefSeq" id="WP_346751721.1">
    <property type="nucleotide sequence ID" value="NZ_JAUJEA010000003.1"/>
</dbReference>
<gene>
    <name evidence="2" type="ORF">QQ008_09980</name>
</gene>
<dbReference type="GO" id="GO:0016787">
    <property type="term" value="F:hydrolase activity"/>
    <property type="evidence" value="ECO:0007669"/>
    <property type="project" value="UniProtKB-KW"/>
</dbReference>
<keyword evidence="2" id="KW-0378">Hydrolase</keyword>
<accession>A0ABT8KPS6</accession>
<feature type="chain" id="PRO_5046077111" evidence="1">
    <location>
        <begin position="19"/>
        <end position="381"/>
    </location>
</feature>
<dbReference type="InterPro" id="IPR005152">
    <property type="entry name" value="Lipase_secreted"/>
</dbReference>
<dbReference type="Gene3D" id="1.10.260.160">
    <property type="match status" value="1"/>
</dbReference>
<dbReference type="Gene3D" id="3.40.50.1820">
    <property type="entry name" value="alpha/beta hydrolase"/>
    <property type="match status" value="1"/>
</dbReference>
<organism evidence="2 3">
    <name type="scientific">Splendidivirga corallicola</name>
    <dbReference type="NCBI Taxonomy" id="3051826"/>
    <lineage>
        <taxon>Bacteria</taxon>
        <taxon>Pseudomonadati</taxon>
        <taxon>Bacteroidota</taxon>
        <taxon>Cytophagia</taxon>
        <taxon>Cytophagales</taxon>
        <taxon>Splendidivirgaceae</taxon>
        <taxon>Splendidivirga</taxon>
    </lineage>
</organism>